<feature type="region of interest" description="Disordered" evidence="16">
    <location>
        <begin position="89"/>
        <end position="108"/>
    </location>
</feature>
<keyword evidence="13" id="KW-0206">Cytoskeleton</keyword>
<dbReference type="FunFam" id="1.10.8.720:FF:000003">
    <property type="entry name" value="Cytoplasmic dynein heavy chain 2"/>
    <property type="match status" value="1"/>
</dbReference>
<dbReference type="InterPro" id="IPR024317">
    <property type="entry name" value="Dynein_heavy_chain_D4_dom"/>
</dbReference>
<dbReference type="GO" id="GO:0003918">
    <property type="term" value="F:DNA topoisomerase type II (double strand cut, ATP-hydrolyzing) activity"/>
    <property type="evidence" value="ECO:0007669"/>
    <property type="project" value="InterPro"/>
</dbReference>
<protein>
    <recommendedName>
        <fullName evidence="4">Dynein heavy chain, cytoplasmic</fullName>
    </recommendedName>
    <alternativeName>
        <fullName evidence="14">Dynein heavy chain, cytosolic</fullName>
    </alternativeName>
</protein>
<feature type="domain" description="AAA+ ATPase" evidence="17">
    <location>
        <begin position="2675"/>
        <end position="2828"/>
    </location>
</feature>
<dbReference type="InterPro" id="IPR018522">
    <property type="entry name" value="TopoIIA_CS"/>
</dbReference>
<feature type="domain" description="AAA+ ATPase" evidence="17">
    <location>
        <begin position="1964"/>
        <end position="2107"/>
    </location>
</feature>
<dbReference type="FunFam" id="3.40.50.300:FF:001013">
    <property type="entry name" value="Dynein heavy chain, cytoplasmic"/>
    <property type="match status" value="1"/>
</dbReference>
<reference evidence="18 19" key="1">
    <citation type="journal article" date="2010" name="Nature">
        <title>The Ectocarpus genome and the independent evolution of multicellularity in brown algae.</title>
        <authorList>
            <person name="Cock J.M."/>
            <person name="Sterck L."/>
            <person name="Rouze P."/>
            <person name="Scornet D."/>
            <person name="Allen A.E."/>
            <person name="Amoutzias G."/>
            <person name="Anthouard V."/>
            <person name="Artiguenave F."/>
            <person name="Aury J.M."/>
            <person name="Badger J.H."/>
            <person name="Beszteri B."/>
            <person name="Billiau K."/>
            <person name="Bonnet E."/>
            <person name="Bothwell J.H."/>
            <person name="Bowler C."/>
            <person name="Boyen C."/>
            <person name="Brownlee C."/>
            <person name="Carrano C.J."/>
            <person name="Charrier B."/>
            <person name="Cho G.Y."/>
            <person name="Coelho S.M."/>
            <person name="Collen J."/>
            <person name="Corre E."/>
            <person name="Da Silva C."/>
            <person name="Delage L."/>
            <person name="Delaroque N."/>
            <person name="Dittami S.M."/>
            <person name="Doulbeau S."/>
            <person name="Elias M."/>
            <person name="Farnham G."/>
            <person name="Gachon C.M."/>
            <person name="Gschloessl B."/>
            <person name="Heesch S."/>
            <person name="Jabbari K."/>
            <person name="Jubin C."/>
            <person name="Kawai H."/>
            <person name="Kimura K."/>
            <person name="Kloareg B."/>
            <person name="Kupper F.C."/>
            <person name="Lang D."/>
            <person name="Le Bail A."/>
            <person name="Leblanc C."/>
            <person name="Lerouge P."/>
            <person name="Lohr M."/>
            <person name="Lopez P.J."/>
            <person name="Martens C."/>
            <person name="Maumus F."/>
            <person name="Michel G."/>
            <person name="Miranda-Saavedra D."/>
            <person name="Morales J."/>
            <person name="Moreau H."/>
            <person name="Motomura T."/>
            <person name="Nagasato C."/>
            <person name="Napoli C.A."/>
            <person name="Nelson D.R."/>
            <person name="Nyvall-Collen P."/>
            <person name="Peters A.F."/>
            <person name="Pommier C."/>
            <person name="Potin P."/>
            <person name="Poulain J."/>
            <person name="Quesneville H."/>
            <person name="Read B."/>
            <person name="Rensing S.A."/>
            <person name="Ritter A."/>
            <person name="Rousvoal S."/>
            <person name="Samanta M."/>
            <person name="Samson G."/>
            <person name="Schroeder D.C."/>
            <person name="Segurens B."/>
            <person name="Strittmatter M."/>
            <person name="Tonon T."/>
            <person name="Tregear J.W."/>
            <person name="Valentin K."/>
            <person name="von Dassow P."/>
            <person name="Yamagishi T."/>
            <person name="Van de Peer Y."/>
            <person name="Wincker P."/>
        </authorList>
    </citation>
    <scope>NUCLEOTIDE SEQUENCE [LARGE SCALE GENOMIC DNA]</scope>
    <source>
        <strain evidence="19">Ec32 / CCAP1310/4</strain>
    </source>
</reference>
<dbReference type="Pfam" id="PF12781">
    <property type="entry name" value="AAA_9"/>
    <property type="match status" value="1"/>
</dbReference>
<dbReference type="Pfam" id="PF12777">
    <property type="entry name" value="MT"/>
    <property type="match status" value="1"/>
</dbReference>
<dbReference type="Pfam" id="PF22597">
    <property type="entry name" value="DYN_lid"/>
    <property type="match status" value="1"/>
</dbReference>
<dbReference type="Gene3D" id="1.10.8.720">
    <property type="entry name" value="Region D6 of dynein motor"/>
    <property type="match status" value="1"/>
</dbReference>
<dbReference type="Pfam" id="PF03028">
    <property type="entry name" value="Dynein_heavy"/>
    <property type="match status" value="1"/>
</dbReference>
<comment type="similarity">
    <text evidence="2">Belongs to the dynein heavy chain family.</text>
</comment>
<dbReference type="PANTHER" id="PTHR46532:SF4">
    <property type="entry name" value="AAA+ ATPASE DOMAIN-CONTAINING PROTEIN"/>
    <property type="match status" value="1"/>
</dbReference>
<dbReference type="InterPro" id="IPR042228">
    <property type="entry name" value="Dynein_linker_3"/>
</dbReference>
<evidence type="ECO:0000256" key="1">
    <source>
        <dbReference type="ARBA" id="ARBA00004245"/>
    </source>
</evidence>
<dbReference type="FunFam" id="3.40.50.300:FF:000122">
    <property type="entry name" value="Cytoplasmic dynein 1 heavy chain"/>
    <property type="match status" value="1"/>
</dbReference>
<dbReference type="InterPro" id="IPR054354">
    <property type="entry name" value="DYNC2H1-like_lid"/>
</dbReference>
<dbReference type="Pfam" id="PF18198">
    <property type="entry name" value="AAA_lid_11"/>
    <property type="match status" value="1"/>
</dbReference>
<proteinExistence type="inferred from homology"/>
<dbReference type="GO" id="GO:0007018">
    <property type="term" value="P:microtubule-based movement"/>
    <property type="evidence" value="ECO:0007669"/>
    <property type="project" value="InterPro"/>
</dbReference>
<dbReference type="SMART" id="SM00382">
    <property type="entry name" value="AAA"/>
    <property type="match status" value="4"/>
</dbReference>
<feature type="region of interest" description="Disordered" evidence="16">
    <location>
        <begin position="163"/>
        <end position="192"/>
    </location>
</feature>
<dbReference type="Gene3D" id="1.10.8.710">
    <property type="match status" value="1"/>
</dbReference>
<evidence type="ECO:0000256" key="8">
    <source>
        <dbReference type="ARBA" id="ARBA00022741"/>
    </source>
</evidence>
<dbReference type="Pfam" id="PF08385">
    <property type="entry name" value="DHC_N1"/>
    <property type="match status" value="1"/>
</dbReference>
<dbReference type="Pfam" id="PF12775">
    <property type="entry name" value="AAA_7"/>
    <property type="match status" value="1"/>
</dbReference>
<dbReference type="InterPro" id="IPR035699">
    <property type="entry name" value="AAA_6"/>
</dbReference>
<dbReference type="InterPro" id="IPR041466">
    <property type="entry name" value="Dynein_AAA5_ext"/>
</dbReference>
<dbReference type="InterPro" id="IPR013602">
    <property type="entry name" value="Dynein_heavy_linker"/>
</dbReference>
<sequence length="4791" mass="527075">MAAEELVQGEDLRAELAELQAYLASLCPAVLGLEGEGDRSAQAFRTALEAPDACALLSTFASNVQPSALFVELEDAAASAAAAAAAAGGVSGAEGGGPRGTVGGGVDERTRSAAVGGFWFGLDTRHVEDAPGLAVIKRHPGGLEPTTRRPLQAQLQLMSFPGSDAQAEASGPKGGGGGGGGGGGKAEEGMPPSGSVFSVLQAYATHVFAPTVRAYAAARGGDDKLDSGVSVLQRRITELEQALDRCQKRLEIPTVALTAHPEVEAASSKVGKGGQVDLDAVGLGKRVQEDAFLNQVQAGVHVWVKDIQKLTNLTNRSFPESAAEEIHFWSSIGEALEMTNTELSSARVEVTRAVLNQGKRFVAVMALDTDTGLRDAMDVSADANGFLRTFPLEPLLSCQSPADVASALPPIFGHFQQKLKLTPRYKPGRAAQLMESVNRAFAQQLSLCLGDTGGDVDKRTGLMSMAYPEFAAFMADVDHAFTTWDKEYKAFVAFFAEHCKRRSTARSGVLGSTSGASLLEALRWEHPPLKQRLGEVSGFRKQHENLRGVLQTVLSDDDRSAVSEVDEAYARLPGSDVLDLGAEGARRWAEAREAYDRRVDGLEARVSALLEGRLRAARTAEEMFRVFAKFNPLFVRPRIRASIAQFQQELIGHVREAVSAIQDKFRHRYEVSEAKALASLRDIPPVAGKILWARQMERQLRLLSTRLSDVLGEGWENHVDGRPLKAVCDELLRNLDTQRVYRQWIDEWSSHSEEVVHDRLLLKVVQDRKGHPTLAINFDDKTTQLFKEVRHLQFLGLLVTEGDSAGGGVSRIQRMAAKAQERYPTAVALGGILRTYSKTRVSLTPETERLLVAPLKVVMDHISEAFNQPRKARSGTGRVSTERMEWGKESLGGWVASLAEKVFTLQEKAQDVSTLVVTAAERLTALDKCPFEANSMGSALASLQEVVDDMSLAGCSNLNSWVRGLDEKVESVLAKRLEKAVNLWVQAFAFDASSEDEDGVDGDRDGFLSEGDGDASEHAAALQMECTVHEVLLKNQVLYLSPPLEHARAAWIHQFHAYLHTVAGLPRLRSKSFAVLGGGEGSSDYHRVVKALPRDTLKRAYQEIETRLAEVGDYVSAWLQYQSLWDMPVSAVRTRLGNDVSLWCQMLTEAKAARAVVESSSREKAFGPVIVDYSSVQAKVNLKYDAWQKELQGSFATILAEETRQAQHVLSEAKTRLEGSMLEGSTDDVVKGVTYIQEMRQRQKALGKQTEALCLGERLLARQRYPFGEGWPQTSMVEAAYADFETILGRRGRAMEERIPLLRGKVGSEAKGMEKRLNVLSQEWEAGRPLSKDHTPSEALETLGRFETMTAKLESESKLLSAARDALSLEPIERDVLGPMQAEITDLREVWDAMSKVWESISELEETPWSTAVPRKIRKSLEAVQEGMRNLPNRVRQYEPFEHAQMTLRARSESLPLLTELRSEALKDRHWRPLLRRLGIRVGFQELNLGLLWGSALMGHKKGIGETVLAAQGEMALEEFLRQVREDWQGRELELVSYQGRIQLVKGWDAVFSRLEEHLNGLQSMRASPHFHAVQEFQEEAALWEERLTKLNAVLDAWVDVQRRWLYLEGIFFASRDIKQQLPSEFARFKSVDAEFVQLMRRVAHKPNIMEVLSMENLLRQLERQEGLMSHIQKALGEYLEGQRQAFSRFYFVGDEDLLEIVGNANEPAKVAQHLGKMFASVGALNMPTGGDDGKAGSALSMISKDGEEVAFKTPVNVADNGVKEWLKALETEMRSTLALLLRQAVEATGDLSTSREDANTFVGLCNQFPAQIVALAAQVSWSGAVLTALKAAQAGSPGGLTACLEGLAWRLLAMSESVLGESPPALRKKYEQLITELVRQRDATRRLKDVDTATTESFEWLSQLRFDFDPKARDPTEGLTVRMADARFEYGFEYLGIGERLVQTPLTDRCYLTLTQALHLRMGGNPFGPAGTGKTESVKALGAQLGRFVLVFNCDESFDYSAMGRLFAGLCQVGAWGCFDEFNRLEERILSAVSQQILAIQKGLLDRQPKVEILGRSVRLHPDVGIFVTMNPGYAGRSNLPDNLKQLFRAVAMVVPDRKLIAQVMLFSQGISTAEELAGRIVLLFQLCEEQLSSQSHYDFGLRALKSVLVGAGGLKRKALQEAAASGTGIGRLTGEGEQAAGAGLGGDAELLGPVERDVLIRSACNTVVPKLVAQDYALFASLLNGVFPGCQVSTMTEEGLREKLEVVCTARRLLMGEAWVQKVLQLKQVLELRHGVMMVGPSGSGKTSAWRCLLSALEMLDGVKGEAHVIDPKAIGNKALYGNLDPTTLEWTDGIFTKVLREVLTNKRGEKARRHWIVFDGDVDPDWAENLNSVLDDNKILTLPSGERLEVPDNVRIMLEVDSLQYATLATVSRCGMVWFSASEQNGVDSDTAPNPGTVTNDMLLRHKLMRLRSDPVSLLEGSSSTVGVPGGEAAGGGQGLAPSTAQLDFAQVLEPHFHAAGPLVPGTDGGSFDDDRLFPVALELALSRPQVMSSTRERLVESACSLLERGVGLVLEYNEGHPDFPLPADVVSRFAIRWLLHSLMWGLGGSMDAKGRAELGEVLIHHSGLPPPADGADLTSLQVRAEDGEWLAWSDSVPKTQLEPHRIVSSDVVITTTDTVRHVEVLKAWLASHKPLILCGPPGSGKTMTLTSTLQAMPNLVLASLNFSSSTDPNLILQAFQQHCEYVRTPRGVVLQPMASLGLGKWLVIFCDEINLPSQDKYGTQRVVSFLRQLTEQGGFWRASDKTWVKLNRVQFVGACNPPTDAGRQVLPPRFLRHAPLLFVDSPARESLEQIYGAFNSALLKLHPPLRGNLDGLTNAMIEFYHLNQAKFTADQHPQYIYSPRELSRWVRALYEAMNPLDAMTLDELVRLWANEALRLFHDRLVTQEEQDWCQEKVDEVARKHFPGVYSALERPLLYSSWLSKDYTSVKQEDLRQFLLARLRIFYEEELDVPLVLFDGVLEHVLRIDRVLRQPMGHLLLVGEAGAGKTVLSRFVSWMNGLAIFQVKASNRYTLEHFDQDLRSVMWRVGVQGEQVCFIFDESNVLSPAFLERMNALLASGEVPGLYEGKELTALMAGCREAAQRDGVLVDSEDELFRRFTTKVQRGLHVVFTMNPASDGFAGRCATSPALFNRCVVDWFGTWPTKALAQVGYEFTSHVDTGTSEWDIDEAHPLMEALDGLLAAGGEMPRRALVAALVGVHGSVKEESANPPMHSSAVRHYVSPRDFLGLIRAFVSLVNEKRAELEDQQLHINLGLNKLRETQAGVEDMQKGLAEKERRLREKDELANAKLQQMVSGQNEAERRKGEAEILSKDLQQQNDRIAQRRHQAETELSEAEPALLSAQSSVRSIKKPQLDEIRTLTRPPPAVQTVLTAVAIMLGHQEPTWSEVRRVISKADFIATVVNFDTDSLTNPVIKTVEDVFKAAGDLTADSVTRASKACGPLYNWVNSQINFSRIAIMVQPLKDEIVALQLESDKATQQMSVIETQIDELQESIARYKEEYAEAIREIEAVKSEMEAVKQKVTRAEALLRNLEQERDRWSLSSESFTKQLESLIGDGLLAAAFVTYVGVFDYRTRKSLLAEWRMILTDIGVPFRQELSLRQYLSTAKQRLEWQGMGLPADDLCLENAVVLERFSHRFPLVVDPAGQATRFLLNKYKERKIATTSFLDASFMKTLASAIRFGTPLLVQDVETVDPVLNPLLNRELQRTGGRTLIRLGAEDIDYSPDFLLLLVTRNPGARFAPDLCSRVTIVNFTVTPASLQSQALGSLLRSERPDVEQRRTQMLQLQGEQSVKLRQLEERLLDTISAVEGTILDDDTVVKALEDLKGEAGDVAKEVEHTRDVMSEVEAVSNQYEALAVSCSQLYFALETLRDVHFLYHFSLRFFQDILAQVLASSKQSAKAMVASSSGNVDATARLAILKARLFRAVCKRVCKGLLNKDRLLFALRLAQLYVEDDVEKSPTQGELEALLRAAGVGAGASTTRTGEVPSIPGRELSERQSRDIGALSSLPSLKPLPEHLSANPEEWYRVLDENDAEKFLPTRGWTAEGVSRERQAFLALAVVHALRPDRTMAAAEDLVESVFSAPDEGAEGGGDQGETGLPWNDALDLEASVREGPGPEAPVLLCSEAGHDASWKVDALSGSMSRPMQSVSMGSSEGFDMAERALHLASKQGSWVLLRNTHLCPEWLGGLEKKLRGLALHPSFRLFLTSEVHPRLPPSLLRASEVLVVEAPSGVRANVLRFLREVPKERIAKRPVERSRLYVLLAWLQAVVQERLRYVPLGWSKRYEFSEADATCALQAIDSWVDGAAHGAQHISPEKVPWEALRALLGQSVYGGRVDSVFDQQLLEGFVASLFQPKCFDLNFPLCSAHDSDTAQASALVSLPDATSPDAFIKWASSLPASNPPTWLGLAPNAEAALLATRGEQLLSTWQLIQDDGSWAEAAAVALTTGDEVGTGGKEARLEQLLQRTQSWLSSLPTTIDKERSAGGAKAQDDSEEGDALHRCLCREVSTASALLCRVRGDLVSVEKLCRGEIKATNEVRALVGALAKDVVPATWKAGLVQADMGVAGWVDDLAKRLDHLASVSKAGPKTGPSATPYWLGGLFSPDAFVTASRQHVAGALSCSLDELALSLVVGPQEETSADEGSSMAFPIIGLVLEGAGWSETTKTLAFSKDHRKALALCRLCWTRRPDGAAEGPGGDESLPGVAVPVYLHARRSDLIVTVELPVPEDVPPLVWRQRGVALLAWGPPV</sequence>
<dbReference type="GO" id="GO:0005524">
    <property type="term" value="F:ATP binding"/>
    <property type="evidence" value="ECO:0007669"/>
    <property type="project" value="UniProtKB-KW"/>
</dbReference>
<dbReference type="Proteomes" id="UP000002630">
    <property type="component" value="Unassembled WGS sequence"/>
</dbReference>
<evidence type="ECO:0000256" key="2">
    <source>
        <dbReference type="ARBA" id="ARBA00008887"/>
    </source>
</evidence>
<dbReference type="GO" id="GO:0006265">
    <property type="term" value="P:DNA topological change"/>
    <property type="evidence" value="ECO:0007669"/>
    <property type="project" value="InterPro"/>
</dbReference>
<evidence type="ECO:0000256" key="14">
    <source>
        <dbReference type="ARBA" id="ARBA00033439"/>
    </source>
</evidence>
<evidence type="ECO:0000256" key="7">
    <source>
        <dbReference type="ARBA" id="ARBA00022737"/>
    </source>
</evidence>
<dbReference type="Gene3D" id="1.20.140.100">
    <property type="entry name" value="Dynein heavy chain, N-terminal domain 2"/>
    <property type="match status" value="1"/>
</dbReference>
<feature type="domain" description="AAA+ ATPase" evidence="17">
    <location>
        <begin position="2274"/>
        <end position="2632"/>
    </location>
</feature>
<evidence type="ECO:0000256" key="11">
    <source>
        <dbReference type="ARBA" id="ARBA00023054"/>
    </source>
</evidence>
<dbReference type="Gene3D" id="1.10.287.2620">
    <property type="match status" value="1"/>
</dbReference>
<feature type="coiled-coil region" evidence="15">
    <location>
        <begin position="3517"/>
        <end position="3586"/>
    </location>
</feature>
<dbReference type="FunFam" id="3.40.50.300:FF:000373">
    <property type="entry name" value="Cytoplasmic dynein heavy chain 2"/>
    <property type="match status" value="1"/>
</dbReference>
<dbReference type="Gene3D" id="1.10.8.1220">
    <property type="match status" value="1"/>
</dbReference>
<dbReference type="Gene3D" id="3.20.180.20">
    <property type="entry name" value="Dynein heavy chain, N-terminal domain 2"/>
    <property type="match status" value="1"/>
</dbReference>
<dbReference type="Gene3D" id="1.20.58.1120">
    <property type="match status" value="1"/>
</dbReference>
<evidence type="ECO:0000313" key="18">
    <source>
        <dbReference type="EMBL" id="CBN75086.1"/>
    </source>
</evidence>
<dbReference type="InterPro" id="IPR004273">
    <property type="entry name" value="Dynein_heavy_D6_P-loop"/>
</dbReference>
<feature type="compositionally biased region" description="Gly residues" evidence="16">
    <location>
        <begin position="2471"/>
        <end position="2482"/>
    </location>
</feature>
<evidence type="ECO:0000256" key="6">
    <source>
        <dbReference type="ARBA" id="ARBA00022701"/>
    </source>
</evidence>
<keyword evidence="19" id="KW-1185">Reference proteome</keyword>
<dbReference type="FunFam" id="3.40.50.300:FF:000071">
    <property type="entry name" value="Cytoplasmic dynein heavy chain 1"/>
    <property type="match status" value="1"/>
</dbReference>
<organism evidence="18 19">
    <name type="scientific">Ectocarpus siliculosus</name>
    <name type="common">Brown alga</name>
    <name type="synonym">Conferva siliculosa</name>
    <dbReference type="NCBI Taxonomy" id="2880"/>
    <lineage>
        <taxon>Eukaryota</taxon>
        <taxon>Sar</taxon>
        <taxon>Stramenopiles</taxon>
        <taxon>Ochrophyta</taxon>
        <taxon>PX clade</taxon>
        <taxon>Phaeophyceae</taxon>
        <taxon>Ectocarpales</taxon>
        <taxon>Ectocarpaceae</taxon>
        <taxon>Ectocarpus</taxon>
    </lineage>
</organism>
<gene>
    <name evidence="18" type="primary">DYHC8</name>
    <name evidence="18" type="ORF">Esi_0066_0108</name>
</gene>
<dbReference type="FunFam" id="1.20.140.100:FF:000002">
    <property type="entry name" value="Cytoplasmic dynein heavy chain 1"/>
    <property type="match status" value="1"/>
</dbReference>
<dbReference type="InterPro" id="IPR041228">
    <property type="entry name" value="Dynein_C"/>
</dbReference>
<dbReference type="Pfam" id="PF12774">
    <property type="entry name" value="AAA_6"/>
    <property type="match status" value="2"/>
</dbReference>
<dbReference type="Gene3D" id="3.10.490.20">
    <property type="match status" value="1"/>
</dbReference>
<evidence type="ECO:0000256" key="13">
    <source>
        <dbReference type="ARBA" id="ARBA00023212"/>
    </source>
</evidence>
<feature type="compositionally biased region" description="Gly residues" evidence="16">
    <location>
        <begin position="89"/>
        <end position="105"/>
    </location>
</feature>
<feature type="region of interest" description="Disordered" evidence="16">
    <location>
        <begin position="2463"/>
        <end position="2483"/>
    </location>
</feature>
<evidence type="ECO:0000256" key="5">
    <source>
        <dbReference type="ARBA" id="ARBA00022490"/>
    </source>
</evidence>
<dbReference type="PROSITE" id="PS00177">
    <property type="entry name" value="TOPOISOMERASE_II"/>
    <property type="match status" value="1"/>
</dbReference>
<dbReference type="FunCoup" id="D8LRI5">
    <property type="interactions" value="247"/>
</dbReference>
<feature type="domain" description="AAA+ ATPase" evidence="17">
    <location>
        <begin position="3018"/>
        <end position="3184"/>
    </location>
</feature>
<feature type="region of interest" description="Disordered" evidence="16">
    <location>
        <begin position="3358"/>
        <end position="3383"/>
    </location>
</feature>
<dbReference type="Pfam" id="PF17852">
    <property type="entry name" value="Dynein_AAA_lid"/>
    <property type="match status" value="1"/>
</dbReference>
<feature type="compositionally biased region" description="Gly residues" evidence="16">
    <location>
        <begin position="172"/>
        <end position="184"/>
    </location>
</feature>
<dbReference type="GO" id="GO:0051959">
    <property type="term" value="F:dynein light intermediate chain binding"/>
    <property type="evidence" value="ECO:0007669"/>
    <property type="project" value="InterPro"/>
</dbReference>
<dbReference type="Pfam" id="PF18199">
    <property type="entry name" value="Dynein_C"/>
    <property type="match status" value="1"/>
</dbReference>
<dbReference type="GO" id="GO:0003677">
    <property type="term" value="F:DNA binding"/>
    <property type="evidence" value="ECO:0007669"/>
    <property type="project" value="InterPro"/>
</dbReference>
<dbReference type="OrthoDB" id="424310at2759"/>
<dbReference type="InterPro" id="IPR042219">
    <property type="entry name" value="AAA_lid_11_sf"/>
</dbReference>
<dbReference type="Gene3D" id="1.20.920.30">
    <property type="match status" value="1"/>
</dbReference>
<dbReference type="FunFam" id="1.10.287.2620:FF:000001">
    <property type="entry name" value="Cytoplasmic dynein heavy chain 1"/>
    <property type="match status" value="1"/>
</dbReference>
<keyword evidence="10" id="KW-0243">Dynein</keyword>
<dbReference type="InterPro" id="IPR042222">
    <property type="entry name" value="Dynein_2_N"/>
</dbReference>
<dbReference type="InterPro" id="IPR035706">
    <property type="entry name" value="AAA_9"/>
</dbReference>
<keyword evidence="6" id="KW-0493">Microtubule</keyword>
<dbReference type="InterPro" id="IPR026983">
    <property type="entry name" value="DHC"/>
</dbReference>
<dbReference type="InterPro" id="IPR024743">
    <property type="entry name" value="Dynein_HC_stalk"/>
</dbReference>
<dbReference type="FunFam" id="3.20.180.20:FF:000002">
    <property type="entry name" value="Cytoplasmic dynein heavy chain 1"/>
    <property type="match status" value="1"/>
</dbReference>
<dbReference type="Gene3D" id="1.20.920.20">
    <property type="match status" value="1"/>
</dbReference>
<dbReference type="InterPro" id="IPR043157">
    <property type="entry name" value="Dynein_AAA1S"/>
</dbReference>
<dbReference type="InterPro" id="IPR043160">
    <property type="entry name" value="Dynein_C_barrel"/>
</dbReference>
<evidence type="ECO:0000256" key="12">
    <source>
        <dbReference type="ARBA" id="ARBA00023175"/>
    </source>
</evidence>
<dbReference type="PANTHER" id="PTHR46532">
    <property type="entry name" value="MALE FERTILITY FACTOR KL5"/>
    <property type="match status" value="1"/>
</dbReference>
<keyword evidence="8" id="KW-0547">Nucleotide-binding</keyword>
<dbReference type="SUPFAM" id="SSF52540">
    <property type="entry name" value="P-loop containing nucleoside triphosphate hydrolases"/>
    <property type="match status" value="4"/>
</dbReference>
<keyword evidence="11 15" id="KW-0175">Coiled coil</keyword>
<dbReference type="GO" id="GO:0005858">
    <property type="term" value="C:axonemal dynein complex"/>
    <property type="evidence" value="ECO:0007669"/>
    <property type="project" value="TreeGrafter"/>
</dbReference>
<accession>D8LRI5</accession>
<dbReference type="FunFam" id="1.20.920.20:FF:000002">
    <property type="entry name" value="Cytoplasmic dynein 1 heavy chain"/>
    <property type="match status" value="1"/>
</dbReference>
<keyword evidence="7" id="KW-0677">Repeat</keyword>
<dbReference type="GO" id="GO:0045505">
    <property type="term" value="F:dynein intermediate chain binding"/>
    <property type="evidence" value="ECO:0007669"/>
    <property type="project" value="InterPro"/>
</dbReference>
<dbReference type="CDD" id="cd00009">
    <property type="entry name" value="AAA"/>
    <property type="match status" value="1"/>
</dbReference>
<evidence type="ECO:0000256" key="16">
    <source>
        <dbReference type="SAM" id="MobiDB-lite"/>
    </source>
</evidence>
<dbReference type="InterPro" id="IPR013594">
    <property type="entry name" value="Dynein_heavy_tail"/>
</dbReference>
<evidence type="ECO:0000256" key="3">
    <source>
        <dbReference type="ARBA" id="ARBA00011655"/>
    </source>
</evidence>
<dbReference type="EMBL" id="FN649760">
    <property type="protein sequence ID" value="CBN75086.1"/>
    <property type="molecule type" value="Genomic_DNA"/>
</dbReference>
<evidence type="ECO:0000256" key="15">
    <source>
        <dbReference type="SAM" id="Coils"/>
    </source>
</evidence>
<dbReference type="Pfam" id="PF08393">
    <property type="entry name" value="DHC_N2"/>
    <property type="match status" value="1"/>
</dbReference>
<dbReference type="InterPro" id="IPR027417">
    <property type="entry name" value="P-loop_NTPase"/>
</dbReference>
<dbReference type="Gene3D" id="1.10.472.130">
    <property type="match status" value="1"/>
</dbReference>
<keyword evidence="12" id="KW-0505">Motor protein</keyword>
<evidence type="ECO:0000256" key="10">
    <source>
        <dbReference type="ARBA" id="ARBA00023017"/>
    </source>
</evidence>
<dbReference type="eggNOG" id="KOG3595">
    <property type="taxonomic scope" value="Eukaryota"/>
</dbReference>
<dbReference type="Gene3D" id="1.20.1270.280">
    <property type="match status" value="1"/>
</dbReference>
<dbReference type="InParanoid" id="D8LRI5"/>
<dbReference type="GO" id="GO:0005874">
    <property type="term" value="C:microtubule"/>
    <property type="evidence" value="ECO:0007669"/>
    <property type="project" value="UniProtKB-KW"/>
</dbReference>
<name>D8LRI5_ECTSI</name>
<dbReference type="STRING" id="2880.D8LRI5"/>
<keyword evidence="9" id="KW-0067">ATP-binding</keyword>
<dbReference type="FunFam" id="1.10.8.710:FF:000009">
    <property type="entry name" value="Dynein heavy chain-like protein"/>
    <property type="match status" value="1"/>
</dbReference>
<dbReference type="Gene3D" id="3.40.50.300">
    <property type="entry name" value="P-loop containing nucleotide triphosphate hydrolases"/>
    <property type="match status" value="5"/>
</dbReference>
<dbReference type="InterPro" id="IPR041658">
    <property type="entry name" value="AAA_lid_11"/>
</dbReference>
<evidence type="ECO:0000259" key="17">
    <source>
        <dbReference type="SMART" id="SM00382"/>
    </source>
</evidence>
<dbReference type="InterPro" id="IPR003593">
    <property type="entry name" value="AAA+_ATPase"/>
</dbReference>
<dbReference type="Gene3D" id="6.10.140.1060">
    <property type="match status" value="1"/>
</dbReference>
<dbReference type="GO" id="GO:0008569">
    <property type="term" value="F:minus-end-directed microtubule motor activity"/>
    <property type="evidence" value="ECO:0007669"/>
    <property type="project" value="InterPro"/>
</dbReference>
<evidence type="ECO:0000256" key="4">
    <source>
        <dbReference type="ARBA" id="ARBA00022197"/>
    </source>
</evidence>
<comment type="subunit">
    <text evidence="3">Consists of at least two heavy chains and a number of intermediate and light chains.</text>
</comment>
<comment type="subcellular location">
    <subcellularLocation>
        <location evidence="1">Cytoplasm</location>
        <location evidence="1">Cytoskeleton</location>
    </subcellularLocation>
</comment>
<evidence type="ECO:0000256" key="9">
    <source>
        <dbReference type="ARBA" id="ARBA00022840"/>
    </source>
</evidence>
<evidence type="ECO:0000313" key="19">
    <source>
        <dbReference type="Proteomes" id="UP000002630"/>
    </source>
</evidence>
<keyword evidence="5" id="KW-0963">Cytoplasm</keyword>
<dbReference type="Pfam" id="PF12780">
    <property type="entry name" value="AAA_8"/>
    <property type="match status" value="1"/>
</dbReference>